<gene>
    <name evidence="8" type="ordered locus">Aasi_1654</name>
</gene>
<evidence type="ECO:0000256" key="4">
    <source>
        <dbReference type="ARBA" id="ARBA00023136"/>
    </source>
</evidence>
<dbReference type="Gene3D" id="1.20.1540.10">
    <property type="entry name" value="Rhomboid-like"/>
    <property type="match status" value="1"/>
</dbReference>
<evidence type="ECO:0000256" key="5">
    <source>
        <dbReference type="SAM" id="Phobius"/>
    </source>
</evidence>
<dbReference type="InterPro" id="IPR046483">
    <property type="entry name" value="DUF6576"/>
</dbReference>
<evidence type="ECO:0000256" key="2">
    <source>
        <dbReference type="ARBA" id="ARBA00022692"/>
    </source>
</evidence>
<feature type="transmembrane region" description="Helical" evidence="5">
    <location>
        <begin position="32"/>
        <end position="56"/>
    </location>
</feature>
<feature type="domain" description="DUF6576" evidence="7">
    <location>
        <begin position="271"/>
        <end position="297"/>
    </location>
</feature>
<evidence type="ECO:0000313" key="8">
    <source>
        <dbReference type="EMBL" id="ACP20962.1"/>
    </source>
</evidence>
<keyword evidence="9" id="KW-1185">Reference proteome</keyword>
<name>C3L3S1_AMOA5</name>
<feature type="domain" description="Peptidase S54 rhomboid" evidence="6">
    <location>
        <begin position="80"/>
        <end position="225"/>
    </location>
</feature>
<keyword evidence="2 5" id="KW-0812">Transmembrane</keyword>
<reference evidence="8 9" key="1">
    <citation type="journal article" date="2010" name="J. Bacteriol.">
        <title>The genome of the amoeba symbiont 'Candidatus Amoebophilus asiaticus' reveals common mechanisms for host cell interaction among amoeba-associated bacteria.</title>
        <authorList>
            <person name="Schmitz-Esser S."/>
            <person name="Tischler P."/>
            <person name="Arnold R."/>
            <person name="Montanaro J."/>
            <person name="Wagner M."/>
            <person name="Rattei T."/>
            <person name="Horn M."/>
        </authorList>
    </citation>
    <scope>NUCLEOTIDE SEQUENCE [LARGE SCALE GENOMIC DNA]</scope>
    <source>
        <strain evidence="8 9">5a2</strain>
    </source>
</reference>
<dbReference type="InterPro" id="IPR022764">
    <property type="entry name" value="Peptidase_S54_rhomboid_dom"/>
</dbReference>
<dbReference type="HOGENOM" id="CLU_055068_4_0_10"/>
<proteinExistence type="predicted"/>
<feature type="transmembrane region" description="Helical" evidence="5">
    <location>
        <begin position="123"/>
        <end position="140"/>
    </location>
</feature>
<feature type="transmembrane region" description="Helical" evidence="5">
    <location>
        <begin position="97"/>
        <end position="116"/>
    </location>
</feature>
<dbReference type="SUPFAM" id="SSF144091">
    <property type="entry name" value="Rhomboid-like"/>
    <property type="match status" value="1"/>
</dbReference>
<evidence type="ECO:0000259" key="6">
    <source>
        <dbReference type="Pfam" id="PF01694"/>
    </source>
</evidence>
<dbReference type="eggNOG" id="COG0705">
    <property type="taxonomic scope" value="Bacteria"/>
</dbReference>
<dbReference type="Pfam" id="PF01694">
    <property type="entry name" value="Rhomboid"/>
    <property type="match status" value="1"/>
</dbReference>
<evidence type="ECO:0000259" key="7">
    <source>
        <dbReference type="Pfam" id="PF20216"/>
    </source>
</evidence>
<dbReference type="Proteomes" id="UP000001227">
    <property type="component" value="Chromosome"/>
</dbReference>
<sequence length="302" mass="34747">MYLLFANFIYNHMLAELVNFVKVNFRRPNNGLMQLILIHVLVFCILVVSKAICVLLGYEIYYQRIYQYLILPASWKIFLQQPWSILTYFWIHEQFFSIIWNAFFLHAFGHLIVSIWHSRILKYIYILGGIAAGVFFLLLYNLAPGLKGYMGWLVGPAGSLYAVMAAAAIALPSFYFNLLFIGRIKIKHIATALLLLTCFELASHQSVAIAHLSGAMVGYMCVQYIRKFIHFRSYLSYFLNIVRRKKKFKITYESTSKATSVKITKTADKEPAEIDAIIDKIAASGYESLTEQEKKQLFRAGK</sequence>
<accession>C3L3S1</accession>
<feature type="transmembrane region" description="Helical" evidence="5">
    <location>
        <begin position="68"/>
        <end position="91"/>
    </location>
</feature>
<keyword evidence="4 5" id="KW-0472">Membrane</keyword>
<organism evidence="8 9">
    <name type="scientific">Amoebophilus asiaticus (strain 5a2)</name>
    <dbReference type="NCBI Taxonomy" id="452471"/>
    <lineage>
        <taxon>Bacteria</taxon>
        <taxon>Pseudomonadati</taxon>
        <taxon>Bacteroidota</taxon>
        <taxon>Cytophagia</taxon>
        <taxon>Cytophagales</taxon>
        <taxon>Amoebophilaceae</taxon>
        <taxon>Candidatus Amoebophilus</taxon>
    </lineage>
</organism>
<dbReference type="KEGG" id="aas:Aasi_1654"/>
<dbReference type="Pfam" id="PF20216">
    <property type="entry name" value="DUF6576"/>
    <property type="match status" value="1"/>
</dbReference>
<dbReference type="STRING" id="452471.Aasi_1654"/>
<protein>
    <submittedName>
        <fullName evidence="8">Uncharacterized protein</fullName>
    </submittedName>
</protein>
<feature type="transmembrane region" description="Helical" evidence="5">
    <location>
        <begin position="160"/>
        <end position="180"/>
    </location>
</feature>
<dbReference type="GO" id="GO:0016020">
    <property type="term" value="C:membrane"/>
    <property type="evidence" value="ECO:0007669"/>
    <property type="project" value="UniProtKB-SubCell"/>
</dbReference>
<dbReference type="EMBL" id="CP001102">
    <property type="protein sequence ID" value="ACP20962.1"/>
    <property type="molecule type" value="Genomic_DNA"/>
</dbReference>
<dbReference type="AlphaFoldDB" id="C3L3S1"/>
<evidence type="ECO:0000313" key="9">
    <source>
        <dbReference type="Proteomes" id="UP000001227"/>
    </source>
</evidence>
<dbReference type="GO" id="GO:0004252">
    <property type="term" value="F:serine-type endopeptidase activity"/>
    <property type="evidence" value="ECO:0007669"/>
    <property type="project" value="InterPro"/>
</dbReference>
<evidence type="ECO:0000256" key="3">
    <source>
        <dbReference type="ARBA" id="ARBA00022989"/>
    </source>
</evidence>
<keyword evidence="3 5" id="KW-1133">Transmembrane helix</keyword>
<comment type="subcellular location">
    <subcellularLocation>
        <location evidence="1">Membrane</location>
        <topology evidence="1">Multi-pass membrane protein</topology>
    </subcellularLocation>
</comment>
<evidence type="ECO:0000256" key="1">
    <source>
        <dbReference type="ARBA" id="ARBA00004141"/>
    </source>
</evidence>
<dbReference type="InterPro" id="IPR035952">
    <property type="entry name" value="Rhomboid-like_sf"/>
</dbReference>